<keyword evidence="5" id="KW-1185">Reference proteome</keyword>
<reference evidence="4 5" key="1">
    <citation type="submission" date="2013-08" db="EMBL/GenBank/DDBJ databases">
        <authorList>
            <person name="Huang J."/>
            <person name="Wang G."/>
        </authorList>
    </citation>
    <scope>NUCLEOTIDE SEQUENCE [LARGE SCALE GENOMIC DNA]</scope>
    <source>
        <strain evidence="4 5">BH030004</strain>
    </source>
</reference>
<sequence>MPKKVLFFGDFGVDDVFALLYANFKEEIEVLGVVTGYGNIPRKNAEQNALFLRALTQAEGKLAIIQGAYHPYTGVYPEYFPQIHGEYGLGPWEPDTQSIKDFTIDSNEKAIDLILENKNDITIVNVGRLSSLATLFVIYPDVSDLVNDIFIMGGAFFYPGNVTPVAEANIYGDPYAANLVLTLADNVKLFPLNVTNQALFTRSMIEYMGENCKNEAIGNILSPMFEYYFAFYQKKSSVPIKGVPIHDLLPFWAMINGNKVVYQKAPLKVVTDEGVAFGQSIADFRQLKEKEDYPIHSIANQFDYSAYAQDVIDTFSC</sequence>
<dbReference type="Pfam" id="PF01156">
    <property type="entry name" value="IU_nuc_hydro"/>
    <property type="match status" value="1"/>
</dbReference>
<dbReference type="GO" id="GO:0008477">
    <property type="term" value="F:purine nucleosidase activity"/>
    <property type="evidence" value="ECO:0007669"/>
    <property type="project" value="TreeGrafter"/>
</dbReference>
<dbReference type="EMBL" id="AVPF01000002">
    <property type="protein sequence ID" value="KGX91500.1"/>
    <property type="molecule type" value="Genomic_DNA"/>
</dbReference>
<organism evidence="4 5">
    <name type="scientific">Pontibacillus marinus BH030004 = DSM 16465</name>
    <dbReference type="NCBI Taxonomy" id="1385511"/>
    <lineage>
        <taxon>Bacteria</taxon>
        <taxon>Bacillati</taxon>
        <taxon>Bacillota</taxon>
        <taxon>Bacilli</taxon>
        <taxon>Bacillales</taxon>
        <taxon>Bacillaceae</taxon>
        <taxon>Pontibacillus</taxon>
    </lineage>
</organism>
<feature type="domain" description="Inosine/uridine-preferring nucleoside hydrolase" evidence="3">
    <location>
        <begin position="6"/>
        <end position="306"/>
    </location>
</feature>
<dbReference type="Gene3D" id="3.90.245.10">
    <property type="entry name" value="Ribonucleoside hydrolase-like"/>
    <property type="match status" value="1"/>
</dbReference>
<proteinExistence type="predicted"/>
<dbReference type="GO" id="GO:0006152">
    <property type="term" value="P:purine nucleoside catabolic process"/>
    <property type="evidence" value="ECO:0007669"/>
    <property type="project" value="TreeGrafter"/>
</dbReference>
<evidence type="ECO:0000259" key="3">
    <source>
        <dbReference type="Pfam" id="PF01156"/>
    </source>
</evidence>
<dbReference type="Proteomes" id="UP000030403">
    <property type="component" value="Unassembled WGS sequence"/>
</dbReference>
<gene>
    <name evidence="4" type="ORF">N783_08065</name>
</gene>
<dbReference type="OrthoDB" id="9797882at2"/>
<dbReference type="STRING" id="1385511.GCA_000425225_01343"/>
<dbReference type="eggNOG" id="COG1957">
    <property type="taxonomic scope" value="Bacteria"/>
</dbReference>
<name>A0A0A5GK49_9BACI</name>
<dbReference type="InterPro" id="IPR036452">
    <property type="entry name" value="Ribo_hydro-like"/>
</dbReference>
<keyword evidence="2" id="KW-0326">Glycosidase</keyword>
<dbReference type="InterPro" id="IPR001910">
    <property type="entry name" value="Inosine/uridine_hydrolase_dom"/>
</dbReference>
<evidence type="ECO:0000256" key="1">
    <source>
        <dbReference type="ARBA" id="ARBA00022801"/>
    </source>
</evidence>
<dbReference type="InterPro" id="IPR023186">
    <property type="entry name" value="IUNH"/>
</dbReference>
<keyword evidence="1 4" id="KW-0378">Hydrolase</keyword>
<dbReference type="CDD" id="cd00455">
    <property type="entry name" value="nuc_hydro"/>
    <property type="match status" value="1"/>
</dbReference>
<dbReference type="AlphaFoldDB" id="A0A0A5GK49"/>
<evidence type="ECO:0000313" key="4">
    <source>
        <dbReference type="EMBL" id="KGX91500.1"/>
    </source>
</evidence>
<comment type="caution">
    <text evidence="4">The sequence shown here is derived from an EMBL/GenBank/DDBJ whole genome shotgun (WGS) entry which is preliminary data.</text>
</comment>
<dbReference type="SUPFAM" id="SSF53590">
    <property type="entry name" value="Nucleoside hydrolase"/>
    <property type="match status" value="1"/>
</dbReference>
<dbReference type="PANTHER" id="PTHR12304:SF4">
    <property type="entry name" value="URIDINE NUCLEOSIDASE"/>
    <property type="match status" value="1"/>
</dbReference>
<protein>
    <submittedName>
        <fullName evidence="4">Nucleoside hydrolase</fullName>
    </submittedName>
</protein>
<accession>A0A0A5GK49</accession>
<dbReference type="GO" id="GO:0005829">
    <property type="term" value="C:cytosol"/>
    <property type="evidence" value="ECO:0007669"/>
    <property type="project" value="TreeGrafter"/>
</dbReference>
<evidence type="ECO:0000313" key="5">
    <source>
        <dbReference type="Proteomes" id="UP000030403"/>
    </source>
</evidence>
<evidence type="ECO:0000256" key="2">
    <source>
        <dbReference type="ARBA" id="ARBA00023295"/>
    </source>
</evidence>
<dbReference type="RefSeq" id="WP_027445691.1">
    <property type="nucleotide sequence ID" value="NZ_AULJ01000013.1"/>
</dbReference>
<dbReference type="PANTHER" id="PTHR12304">
    <property type="entry name" value="INOSINE-URIDINE PREFERRING NUCLEOSIDE HYDROLASE"/>
    <property type="match status" value="1"/>
</dbReference>